<dbReference type="EMBL" id="JACHXJ010000012">
    <property type="protein sequence ID" value="MBB3132151.1"/>
    <property type="molecule type" value="Genomic_DNA"/>
</dbReference>
<name>A0A839U0C0_9BACL</name>
<dbReference type="Proteomes" id="UP000517523">
    <property type="component" value="Unassembled WGS sequence"/>
</dbReference>
<accession>A0A839U0C0</accession>
<evidence type="ECO:0000313" key="1">
    <source>
        <dbReference type="EMBL" id="MBB3132151.1"/>
    </source>
</evidence>
<dbReference type="AlphaFoldDB" id="A0A839U0C0"/>
<comment type="caution">
    <text evidence="1">The sequence shown here is derived from an EMBL/GenBank/DDBJ whole genome shotgun (WGS) entry which is preliminary data.</text>
</comment>
<dbReference type="RefSeq" id="WP_183587731.1">
    <property type="nucleotide sequence ID" value="NZ_JACHXJ010000012.1"/>
</dbReference>
<sequence>MKRGFVLLIITIFILSGCSGGKQTEKITKDDMGIEKIDSGKKVTYGMSRVDAEAVLGTGEKSGSRGLFEYGSGVFVAYRDDAVVAIMLSDESKGVFKTTRGAEVGMLKAKLEEIYGHSYLPNESESNLDYVYDSKAGKYLDKNSPRLSDEEATNTYVISAMFNENGYADRIYLLDNKYSIYGE</sequence>
<gene>
    <name evidence="1" type="ORF">FHS19_006878</name>
</gene>
<proteinExistence type="predicted"/>
<reference evidence="1 2" key="1">
    <citation type="submission" date="2020-08" db="EMBL/GenBank/DDBJ databases">
        <title>Genomic Encyclopedia of Type Strains, Phase III (KMG-III): the genomes of soil and plant-associated and newly described type strains.</title>
        <authorList>
            <person name="Whitman W."/>
        </authorList>
    </citation>
    <scope>NUCLEOTIDE SEQUENCE [LARGE SCALE GENOMIC DNA]</scope>
    <source>
        <strain evidence="1 2">CECT 5831</strain>
    </source>
</reference>
<organism evidence="1 2">
    <name type="scientific">Paenibacillus rhizosphaerae</name>
    <dbReference type="NCBI Taxonomy" id="297318"/>
    <lineage>
        <taxon>Bacteria</taxon>
        <taxon>Bacillati</taxon>
        <taxon>Bacillota</taxon>
        <taxon>Bacilli</taxon>
        <taxon>Bacillales</taxon>
        <taxon>Paenibacillaceae</taxon>
        <taxon>Paenibacillus</taxon>
    </lineage>
</organism>
<evidence type="ECO:0000313" key="2">
    <source>
        <dbReference type="Proteomes" id="UP000517523"/>
    </source>
</evidence>
<dbReference type="PROSITE" id="PS51257">
    <property type="entry name" value="PROKAR_LIPOPROTEIN"/>
    <property type="match status" value="1"/>
</dbReference>
<protein>
    <submittedName>
        <fullName evidence="1">Uncharacterized protein</fullName>
    </submittedName>
</protein>